<dbReference type="SUPFAM" id="SSF53383">
    <property type="entry name" value="PLP-dependent transferases"/>
    <property type="match status" value="1"/>
</dbReference>
<dbReference type="GO" id="GO:0006520">
    <property type="term" value="P:amino acid metabolic process"/>
    <property type="evidence" value="ECO:0007669"/>
    <property type="project" value="InterPro"/>
</dbReference>
<comment type="cofactor">
    <cofactor evidence="1">
        <name>pyridoxal 5'-phosphate</name>
        <dbReference type="ChEBI" id="CHEBI:597326"/>
    </cofactor>
</comment>
<feature type="domain" description="Aminotransferase class I/classII large" evidence="6">
    <location>
        <begin position="31"/>
        <end position="344"/>
    </location>
</feature>
<evidence type="ECO:0000259" key="6">
    <source>
        <dbReference type="Pfam" id="PF00155"/>
    </source>
</evidence>
<proteinExistence type="inferred from homology"/>
<evidence type="ECO:0000313" key="7">
    <source>
        <dbReference type="EMBL" id="VEJ34366.1"/>
    </source>
</evidence>
<dbReference type="InterPro" id="IPR050596">
    <property type="entry name" value="AspAT/PAT-like"/>
</dbReference>
<evidence type="ECO:0000313" key="8">
    <source>
        <dbReference type="Proteomes" id="UP000269544"/>
    </source>
</evidence>
<keyword evidence="4 7" id="KW-0808">Transferase</keyword>
<evidence type="ECO:0000256" key="5">
    <source>
        <dbReference type="ARBA" id="ARBA00022898"/>
    </source>
</evidence>
<accession>A0A448UZT2</accession>
<name>A0A448UZT2_9FIRM</name>
<dbReference type="RefSeq" id="WP_126464600.1">
    <property type="nucleotide sequence ID" value="NZ_JAUSWF010000005.1"/>
</dbReference>
<dbReference type="Gene3D" id="3.40.640.10">
    <property type="entry name" value="Type I PLP-dependent aspartate aminotransferase-like (Major domain)"/>
    <property type="match status" value="1"/>
</dbReference>
<evidence type="ECO:0000256" key="1">
    <source>
        <dbReference type="ARBA" id="ARBA00001933"/>
    </source>
</evidence>
<keyword evidence="5" id="KW-0663">Pyridoxal phosphate</keyword>
<dbReference type="InterPro" id="IPR015421">
    <property type="entry name" value="PyrdxlP-dep_Trfase_major"/>
</dbReference>
<evidence type="ECO:0000256" key="3">
    <source>
        <dbReference type="ARBA" id="ARBA00022576"/>
    </source>
</evidence>
<dbReference type="InterPro" id="IPR015424">
    <property type="entry name" value="PyrdxlP-dep_Trfase"/>
</dbReference>
<gene>
    <name evidence="7" type="ORF">NCTC13079_00115</name>
</gene>
<evidence type="ECO:0000256" key="2">
    <source>
        <dbReference type="ARBA" id="ARBA00007441"/>
    </source>
</evidence>
<keyword evidence="8" id="KW-1185">Reference proteome</keyword>
<dbReference type="Gene3D" id="3.90.1150.10">
    <property type="entry name" value="Aspartate Aminotransferase, domain 1"/>
    <property type="match status" value="1"/>
</dbReference>
<dbReference type="Pfam" id="PF00155">
    <property type="entry name" value="Aminotran_1_2"/>
    <property type="match status" value="1"/>
</dbReference>
<organism evidence="7 8">
    <name type="scientific">Aedoeadaptatus ivorii</name>
    <dbReference type="NCBI Taxonomy" id="54006"/>
    <lineage>
        <taxon>Bacteria</taxon>
        <taxon>Bacillati</taxon>
        <taxon>Bacillota</taxon>
        <taxon>Tissierellia</taxon>
        <taxon>Tissierellales</taxon>
        <taxon>Peptoniphilaceae</taxon>
        <taxon>Aedoeadaptatus</taxon>
    </lineage>
</organism>
<keyword evidence="3 7" id="KW-0032">Aminotransferase</keyword>
<dbReference type="AlphaFoldDB" id="A0A448UZT2"/>
<dbReference type="GO" id="GO:0004069">
    <property type="term" value="F:L-aspartate:2-oxoglutarate aminotransferase activity"/>
    <property type="evidence" value="ECO:0007669"/>
    <property type="project" value="UniProtKB-EC"/>
</dbReference>
<dbReference type="InterPro" id="IPR004839">
    <property type="entry name" value="Aminotransferase_I/II_large"/>
</dbReference>
<dbReference type="KEGG" id="piv:NCTC13079_00115"/>
<protein>
    <submittedName>
        <fullName evidence="7">Aspartate aminotransferase</fullName>
        <ecNumber evidence="7">2.6.1.1</ecNumber>
    </submittedName>
</protein>
<sequence>MKLSNRIQSMPYSAIRKLTPYAQKAKEEGKKVYHLNIGAPDVETPKEFFEAIKNIDMDVLSYAPSAGLQELREGMAQYYQKRNIPMEADDIVVTVGGSEALLFTLLAITDVGDEILTCEPYYTNYYSYFIETSTTVSTFPTTVENDFHLPSREVIESKINDKTKAILLANPGNPTGAVYTQEEIEMIADIAIDNDLYIIAEELYREFIFDGREFSSFGTIERIQDRLILQDSISKRFSGCGARIGNLASKNKDFIAAALKLATGRLAAPTVDMIGAAALYQMDDEYFENIKTVYQERRDVIVEELNKIEGVKCNMAGGAFYTIADLPVDDADDFCRWLLEEFDVDGETLMMAPASGFYEHSENFQSQVRLAFVLNVDAIRKAMHILDEGLKAYKAR</sequence>
<dbReference type="EMBL" id="LR134523">
    <property type="protein sequence ID" value="VEJ34366.1"/>
    <property type="molecule type" value="Genomic_DNA"/>
</dbReference>
<reference evidence="7 8" key="1">
    <citation type="submission" date="2018-12" db="EMBL/GenBank/DDBJ databases">
        <authorList>
            <consortium name="Pathogen Informatics"/>
        </authorList>
    </citation>
    <scope>NUCLEOTIDE SEQUENCE [LARGE SCALE GENOMIC DNA]</scope>
    <source>
        <strain evidence="7 8">NCTC13079</strain>
    </source>
</reference>
<dbReference type="CDD" id="cd00609">
    <property type="entry name" value="AAT_like"/>
    <property type="match status" value="1"/>
</dbReference>
<dbReference type="OrthoDB" id="9802328at2"/>
<dbReference type="InterPro" id="IPR015422">
    <property type="entry name" value="PyrdxlP-dep_Trfase_small"/>
</dbReference>
<dbReference type="Proteomes" id="UP000269544">
    <property type="component" value="Chromosome"/>
</dbReference>
<evidence type="ECO:0000256" key="4">
    <source>
        <dbReference type="ARBA" id="ARBA00022679"/>
    </source>
</evidence>
<dbReference type="NCBIfam" id="NF005744">
    <property type="entry name" value="PRK07568.1"/>
    <property type="match status" value="1"/>
</dbReference>
<dbReference type="PANTHER" id="PTHR46383">
    <property type="entry name" value="ASPARTATE AMINOTRANSFERASE"/>
    <property type="match status" value="1"/>
</dbReference>
<dbReference type="EC" id="2.6.1.1" evidence="7"/>
<dbReference type="GO" id="GO:0030170">
    <property type="term" value="F:pyridoxal phosphate binding"/>
    <property type="evidence" value="ECO:0007669"/>
    <property type="project" value="InterPro"/>
</dbReference>
<comment type="similarity">
    <text evidence="2">Belongs to the class-I pyridoxal-phosphate-dependent aminotransferase family.</text>
</comment>